<evidence type="ECO:0000313" key="2">
    <source>
        <dbReference type="EMBL" id="SFB42532.1"/>
    </source>
</evidence>
<gene>
    <name evidence="2" type="ORF">SAMN04488528_10514</name>
</gene>
<accession>A0A1I1AYD0</accession>
<feature type="domain" description="Phospholipase C/D" evidence="1">
    <location>
        <begin position="6"/>
        <end position="104"/>
    </location>
</feature>
<organism evidence="2 3">
    <name type="scientific">Clostridium frigidicarnis</name>
    <dbReference type="NCBI Taxonomy" id="84698"/>
    <lineage>
        <taxon>Bacteria</taxon>
        <taxon>Bacillati</taxon>
        <taxon>Bacillota</taxon>
        <taxon>Clostridia</taxon>
        <taxon>Eubacteriales</taxon>
        <taxon>Clostridiaceae</taxon>
        <taxon>Clostridium</taxon>
    </lineage>
</organism>
<dbReference type="EMBL" id="FOKI01000051">
    <property type="protein sequence ID" value="SFB42532.1"/>
    <property type="molecule type" value="Genomic_DNA"/>
</dbReference>
<evidence type="ECO:0000259" key="1">
    <source>
        <dbReference type="Pfam" id="PF00882"/>
    </source>
</evidence>
<dbReference type="OrthoDB" id="9810012at2"/>
<name>A0A1I1AYD0_9CLOT</name>
<evidence type="ECO:0000313" key="3">
    <source>
        <dbReference type="Proteomes" id="UP000198619"/>
    </source>
</evidence>
<dbReference type="Proteomes" id="UP000198619">
    <property type="component" value="Unassembled WGS sequence"/>
</dbReference>
<proteinExistence type="predicted"/>
<dbReference type="Pfam" id="PF00882">
    <property type="entry name" value="Zn_dep_PLPC"/>
    <property type="match status" value="1"/>
</dbReference>
<reference evidence="2 3" key="1">
    <citation type="submission" date="2016-10" db="EMBL/GenBank/DDBJ databases">
        <authorList>
            <person name="de Groot N.N."/>
        </authorList>
    </citation>
    <scope>NUCLEOTIDE SEQUENCE [LARGE SCALE GENOMIC DNA]</scope>
    <source>
        <strain evidence="2 3">DSM 12271</strain>
    </source>
</reference>
<sequence>MASWMVHIRIADKLLNEISNLSYTEFVVGNIAPDSGIPNEDWSVFTPSAEVSHFKTTDLDGLKNIHLDEYVEQFFKVEQRTRYSSKQKSFYIGYLTHLLTDIMWVDEIVRPSKNKFKSLYDKDMTEWIWTLKKDWYDLDFLYIKKNPNFRAFSIYKDAVGFNNHYMDFFGDDAFDTRREYIIGFYSGERENLEREYIYLKEEDMDKFVDKGAEKISQILKEEYL</sequence>
<keyword evidence="3" id="KW-1185">Reference proteome</keyword>
<dbReference type="InterPro" id="IPR029002">
    <property type="entry name" value="PLPC/GPLD1"/>
</dbReference>
<dbReference type="AlphaFoldDB" id="A0A1I1AYD0"/>
<protein>
    <submittedName>
        <fullName evidence="2">Zinc dependent phospholipase C</fullName>
    </submittedName>
</protein>
<dbReference type="RefSeq" id="WP_090043025.1">
    <property type="nucleotide sequence ID" value="NZ_FOKI01000051.1"/>
</dbReference>